<dbReference type="GO" id="GO:0005506">
    <property type="term" value="F:iron ion binding"/>
    <property type="evidence" value="ECO:0007669"/>
    <property type="project" value="UniProtKB-UniRule"/>
</dbReference>
<dbReference type="PROSITE" id="PS51379">
    <property type="entry name" value="4FE4S_FER_2"/>
    <property type="match status" value="1"/>
</dbReference>
<dbReference type="InterPro" id="IPR017896">
    <property type="entry name" value="4Fe4S_Fe-S-bd"/>
</dbReference>
<comment type="caution">
    <text evidence="9">The sequence shown here is derived from an EMBL/GenBank/DDBJ whole genome shotgun (WGS) entry which is preliminary data.</text>
</comment>
<dbReference type="GO" id="GO:0009055">
    <property type="term" value="F:electron transfer activity"/>
    <property type="evidence" value="ECO:0007669"/>
    <property type="project" value="UniProtKB-UniRule"/>
</dbReference>
<dbReference type="Pfam" id="PF13459">
    <property type="entry name" value="Fer4_15"/>
    <property type="match status" value="1"/>
</dbReference>
<dbReference type="PANTHER" id="PTHR36923">
    <property type="entry name" value="FERREDOXIN"/>
    <property type="match status" value="1"/>
</dbReference>
<name>A0A0H1QY42_9EURY</name>
<keyword evidence="3 7" id="KW-0479">Metal-binding</keyword>
<feature type="domain" description="4Fe-4S ferredoxin-type" evidence="8">
    <location>
        <begin position="2"/>
        <end position="30"/>
    </location>
</feature>
<dbReference type="GO" id="GO:0051536">
    <property type="term" value="F:iron-sulfur cluster binding"/>
    <property type="evidence" value="ECO:0007669"/>
    <property type="project" value="UniProtKB-KW"/>
</dbReference>
<comment type="cofactor">
    <cofactor evidence="1">
        <name>[4Fe-4S] cluster</name>
        <dbReference type="ChEBI" id="CHEBI:49883"/>
    </cofactor>
</comment>
<evidence type="ECO:0000256" key="6">
    <source>
        <dbReference type="ARBA" id="ARBA00023014"/>
    </source>
</evidence>
<evidence type="ECO:0000259" key="8">
    <source>
        <dbReference type="PROSITE" id="PS51379"/>
    </source>
</evidence>
<dbReference type="PRINTS" id="PR00352">
    <property type="entry name" value="3FE4SFRDOXIN"/>
</dbReference>
<evidence type="ECO:0000313" key="10">
    <source>
        <dbReference type="Proteomes" id="UP000035301"/>
    </source>
</evidence>
<evidence type="ECO:0000256" key="4">
    <source>
        <dbReference type="ARBA" id="ARBA00022982"/>
    </source>
</evidence>
<dbReference type="Proteomes" id="UP000035301">
    <property type="component" value="Unassembled WGS sequence"/>
</dbReference>
<sequence>MVKVTIDRPGCTSCESCWTLCPEVFEQDPNDDLSSITEQYRAGGNPAEGEVPDDLADCALEAADSCPVAVIIVEE</sequence>
<dbReference type="PATRIC" id="fig|1550566.3.peg.2051"/>
<keyword evidence="10" id="KW-1185">Reference proteome</keyword>
<keyword evidence="6 7" id="KW-0411">Iron-sulfur</keyword>
<accession>A0A0H1QY42</accession>
<dbReference type="PROSITE" id="PS00198">
    <property type="entry name" value="4FE4S_FER_1"/>
    <property type="match status" value="1"/>
</dbReference>
<dbReference type="InterPro" id="IPR001080">
    <property type="entry name" value="3Fe4S_ferredoxin"/>
</dbReference>
<dbReference type="OrthoDB" id="5583at2157"/>
<comment type="function">
    <text evidence="7">Ferredoxins are iron-sulfur proteins that transfer electrons in a wide variety of metabolic reactions.</text>
</comment>
<evidence type="ECO:0000256" key="1">
    <source>
        <dbReference type="ARBA" id="ARBA00001966"/>
    </source>
</evidence>
<evidence type="ECO:0000256" key="5">
    <source>
        <dbReference type="ARBA" id="ARBA00023004"/>
    </source>
</evidence>
<dbReference type="PANTHER" id="PTHR36923:SF3">
    <property type="entry name" value="FERREDOXIN"/>
    <property type="match status" value="1"/>
</dbReference>
<protein>
    <recommendedName>
        <fullName evidence="7">Ferredoxin</fullName>
    </recommendedName>
</protein>
<organism evidence="9 10">
    <name type="scientific">Methanoculleus sediminis</name>
    <dbReference type="NCBI Taxonomy" id="1550566"/>
    <lineage>
        <taxon>Archaea</taxon>
        <taxon>Methanobacteriati</taxon>
        <taxon>Methanobacteriota</taxon>
        <taxon>Stenosarchaea group</taxon>
        <taxon>Methanomicrobia</taxon>
        <taxon>Methanomicrobiales</taxon>
        <taxon>Methanomicrobiaceae</taxon>
        <taxon>Methanoculleus</taxon>
    </lineage>
</organism>
<evidence type="ECO:0000313" key="9">
    <source>
        <dbReference type="EMBL" id="KLK87825.1"/>
    </source>
</evidence>
<reference evidence="9 10" key="1">
    <citation type="journal article" date="2015" name="Int. J. Syst. Evol. Microbiol.">
        <title>Methanoculleus sediminis sp. nov., a methanogen from sediments near a submarine mud volcano.</title>
        <authorList>
            <person name="Chen S.C."/>
            <person name="Chen M.F."/>
            <person name="Lai M.C."/>
            <person name="Weng C.Y."/>
            <person name="Wu S.Y."/>
            <person name="Lin S."/>
            <person name="Yang T.F."/>
            <person name="Chen P.C."/>
        </authorList>
    </citation>
    <scope>NUCLEOTIDE SEQUENCE [LARGE SCALE GENOMIC DNA]</scope>
    <source>
        <strain evidence="9 10">S3Fa</strain>
    </source>
</reference>
<dbReference type="EMBL" id="JXOJ01000004">
    <property type="protein sequence ID" value="KLK87825.1"/>
    <property type="molecule type" value="Genomic_DNA"/>
</dbReference>
<evidence type="ECO:0000256" key="7">
    <source>
        <dbReference type="RuleBase" id="RU368020"/>
    </source>
</evidence>
<keyword evidence="2 7" id="KW-0813">Transport</keyword>
<evidence type="ECO:0000256" key="3">
    <source>
        <dbReference type="ARBA" id="ARBA00022723"/>
    </source>
</evidence>
<keyword evidence="4 7" id="KW-0249">Electron transport</keyword>
<dbReference type="InterPro" id="IPR051269">
    <property type="entry name" value="Fe-S_cluster_ET"/>
</dbReference>
<dbReference type="RefSeq" id="WP_082122735.1">
    <property type="nucleotide sequence ID" value="NZ_JXOJ01000004.1"/>
</dbReference>
<dbReference type="SUPFAM" id="SSF54862">
    <property type="entry name" value="4Fe-4S ferredoxins"/>
    <property type="match status" value="1"/>
</dbReference>
<dbReference type="InterPro" id="IPR017900">
    <property type="entry name" value="4Fe4S_Fe_S_CS"/>
</dbReference>
<proteinExistence type="predicted"/>
<dbReference type="GO" id="GO:0016491">
    <property type="term" value="F:oxidoreductase activity"/>
    <property type="evidence" value="ECO:0007669"/>
    <property type="project" value="UniProtKB-ARBA"/>
</dbReference>
<keyword evidence="5 7" id="KW-0408">Iron</keyword>
<dbReference type="STRING" id="1550566.SZ63_09440"/>
<evidence type="ECO:0000256" key="2">
    <source>
        <dbReference type="ARBA" id="ARBA00022448"/>
    </source>
</evidence>
<gene>
    <name evidence="9" type="ORF">SZ63_09440</name>
</gene>
<dbReference type="AlphaFoldDB" id="A0A0H1QY42"/>
<dbReference type="Gene3D" id="3.30.70.20">
    <property type="match status" value="1"/>
</dbReference>